<gene>
    <name evidence="2" type="ORF">SAMN04488094_11866</name>
</gene>
<evidence type="ECO:0000256" key="1">
    <source>
        <dbReference type="SAM" id="MobiDB-lite"/>
    </source>
</evidence>
<name>A0A1I1QED5_9RHOB</name>
<feature type="region of interest" description="Disordered" evidence="1">
    <location>
        <begin position="29"/>
        <end position="49"/>
    </location>
</feature>
<evidence type="ECO:0000313" key="2">
    <source>
        <dbReference type="EMBL" id="SFD17593.1"/>
    </source>
</evidence>
<accession>A0A1I1QED5</accession>
<dbReference type="RefSeq" id="WP_177208443.1">
    <property type="nucleotide sequence ID" value="NZ_FOLG01000018.1"/>
</dbReference>
<dbReference type="EMBL" id="FOLG01000018">
    <property type="protein sequence ID" value="SFD17593.1"/>
    <property type="molecule type" value="Genomic_DNA"/>
</dbReference>
<dbReference type="STRING" id="441112.SAMN04488094_11866"/>
<dbReference type="AlphaFoldDB" id="A0A1I1QED5"/>
<evidence type="ECO:0000313" key="3">
    <source>
        <dbReference type="Proteomes" id="UP000198728"/>
    </source>
</evidence>
<keyword evidence="3" id="KW-1185">Reference proteome</keyword>
<feature type="region of interest" description="Disordered" evidence="1">
    <location>
        <begin position="1"/>
        <end position="20"/>
    </location>
</feature>
<protein>
    <submittedName>
        <fullName evidence="2">Uncharacterized protein</fullName>
    </submittedName>
</protein>
<organism evidence="2 3">
    <name type="scientific">Tropicimonas isoalkanivorans</name>
    <dbReference type="NCBI Taxonomy" id="441112"/>
    <lineage>
        <taxon>Bacteria</taxon>
        <taxon>Pseudomonadati</taxon>
        <taxon>Pseudomonadota</taxon>
        <taxon>Alphaproteobacteria</taxon>
        <taxon>Rhodobacterales</taxon>
        <taxon>Roseobacteraceae</taxon>
        <taxon>Tropicimonas</taxon>
    </lineage>
</organism>
<proteinExistence type="predicted"/>
<reference evidence="2 3" key="1">
    <citation type="submission" date="2016-10" db="EMBL/GenBank/DDBJ databases">
        <authorList>
            <person name="de Groot N.N."/>
        </authorList>
    </citation>
    <scope>NUCLEOTIDE SEQUENCE [LARGE SCALE GENOMIC DNA]</scope>
    <source>
        <strain evidence="2 3">DSM 19548</strain>
    </source>
</reference>
<sequence>MTTRDTPHLIAPQGRTPFPDAKTTVQTLGNSQPLTGLFANPDEQRAPEV</sequence>
<dbReference type="Proteomes" id="UP000198728">
    <property type="component" value="Unassembled WGS sequence"/>
</dbReference>